<reference evidence="3" key="1">
    <citation type="submission" date="2016-11" db="UniProtKB">
        <authorList>
            <consortium name="WormBaseParasite"/>
        </authorList>
    </citation>
    <scope>IDENTIFICATION</scope>
</reference>
<evidence type="ECO:0000313" key="3">
    <source>
        <dbReference type="WBParaSite" id="L893_g636.t2"/>
    </source>
</evidence>
<feature type="region of interest" description="Disordered" evidence="1">
    <location>
        <begin position="338"/>
        <end position="396"/>
    </location>
</feature>
<accession>A0A1I8AKD2</accession>
<feature type="compositionally biased region" description="Basic and acidic residues" evidence="1">
    <location>
        <begin position="375"/>
        <end position="387"/>
    </location>
</feature>
<feature type="compositionally biased region" description="Polar residues" evidence="1">
    <location>
        <begin position="175"/>
        <end position="185"/>
    </location>
</feature>
<keyword evidence="2" id="KW-1185">Reference proteome</keyword>
<feature type="region of interest" description="Disordered" evidence="1">
    <location>
        <begin position="14"/>
        <end position="33"/>
    </location>
</feature>
<name>A0A1I8AKD2_9BILA</name>
<dbReference type="WBParaSite" id="L893_g636.t2">
    <property type="protein sequence ID" value="L893_g636.t2"/>
    <property type="gene ID" value="L893_g636"/>
</dbReference>
<feature type="compositionally biased region" description="Basic residues" evidence="1">
    <location>
        <begin position="160"/>
        <end position="172"/>
    </location>
</feature>
<feature type="compositionally biased region" description="Basic and acidic residues" evidence="1">
    <location>
        <begin position="72"/>
        <end position="88"/>
    </location>
</feature>
<organism evidence="2 3">
    <name type="scientific">Steinernema glaseri</name>
    <dbReference type="NCBI Taxonomy" id="37863"/>
    <lineage>
        <taxon>Eukaryota</taxon>
        <taxon>Metazoa</taxon>
        <taxon>Ecdysozoa</taxon>
        <taxon>Nematoda</taxon>
        <taxon>Chromadorea</taxon>
        <taxon>Rhabditida</taxon>
        <taxon>Tylenchina</taxon>
        <taxon>Panagrolaimomorpha</taxon>
        <taxon>Strongyloidoidea</taxon>
        <taxon>Steinernematidae</taxon>
        <taxon>Steinernema</taxon>
    </lineage>
</organism>
<feature type="region of interest" description="Disordered" evidence="1">
    <location>
        <begin position="132"/>
        <end position="188"/>
    </location>
</feature>
<evidence type="ECO:0000313" key="2">
    <source>
        <dbReference type="Proteomes" id="UP000095287"/>
    </source>
</evidence>
<feature type="region of interest" description="Disordered" evidence="1">
    <location>
        <begin position="65"/>
        <end position="88"/>
    </location>
</feature>
<protein>
    <submittedName>
        <fullName evidence="3">BEN domain-containing protein</fullName>
    </submittedName>
</protein>
<dbReference type="AlphaFoldDB" id="A0A1I8AKD2"/>
<proteinExistence type="predicted"/>
<sequence length="502" mass="54329">MLIAEAGLLEEAVVHEKRPEAESPPPSPASSTVTEELLNYAVSSTVVDAEFVDSVFISPAEMQPEKSAVLPEAKDGGNKEDSADEETPKLRCQTFVSKIQPLACIDPFSEPTWRTRGYMNVSAFRRSSRLIATPSNASPSIPAMENNRKRKSETSTEKKKPVRNAVPKKRRRSEVSMTSVASDTSDMGMPVLEAADPTVESSEVADTSMEADEPGLLQEGTSAATATVELATAHDQALAKLIATFKTGGSAASVSDSTGSDGRVASPFPMMTPPPMLTSCVEDNECNCKCCRKLERYMATVNQQMGEMTELLQKLVKQQKYPYPLTVKEGLPPCTLQIGSSKTKFRPASKDEMSLQGSSNSPAGSHRSKSATVKRSQDGDKKIKITGEENGFSHFNDDGTPTQRYLWFAGSILRHPCRTVSVSKLKSIGPASSENALFKSSSAQLIVQVMESMARAGLLRCVNRGASTLDLQFVKVDEVPAEEVDEYLESVLTSTEVPQRSP</sequence>
<evidence type="ECO:0000256" key="1">
    <source>
        <dbReference type="SAM" id="MobiDB-lite"/>
    </source>
</evidence>
<dbReference type="Proteomes" id="UP000095287">
    <property type="component" value="Unplaced"/>
</dbReference>